<evidence type="ECO:0000256" key="1">
    <source>
        <dbReference type="SAM" id="MobiDB-lite"/>
    </source>
</evidence>
<feature type="domain" description="MRB1590-like C-terminal" evidence="4">
    <location>
        <begin position="555"/>
        <end position="642"/>
    </location>
</feature>
<dbReference type="Proteomes" id="UP000076632">
    <property type="component" value="Unassembled WGS sequence"/>
</dbReference>
<proteinExistence type="predicted"/>
<feature type="compositionally biased region" description="Low complexity" evidence="1">
    <location>
        <begin position="274"/>
        <end position="288"/>
    </location>
</feature>
<protein>
    <recommendedName>
        <fullName evidence="7">ATPase</fullName>
    </recommendedName>
</protein>
<feature type="region of interest" description="Disordered" evidence="1">
    <location>
        <begin position="274"/>
        <end position="293"/>
    </location>
</feature>
<dbReference type="RefSeq" id="XP_018190748.1">
    <property type="nucleotide sequence ID" value="XM_018330157.1"/>
</dbReference>
<dbReference type="Pfam" id="PF20446">
    <property type="entry name" value="ABC_N"/>
    <property type="match status" value="1"/>
</dbReference>
<evidence type="ECO:0000259" key="4">
    <source>
        <dbReference type="Pfam" id="PF21117"/>
    </source>
</evidence>
<dbReference type="OrthoDB" id="189459at2759"/>
<dbReference type="GeneID" id="28895294"/>
<evidence type="ECO:0000313" key="6">
    <source>
        <dbReference type="Proteomes" id="UP000076632"/>
    </source>
</evidence>
<dbReference type="InterPro" id="IPR046833">
    <property type="entry name" value="ABC_N"/>
</dbReference>
<feature type="region of interest" description="Disordered" evidence="1">
    <location>
        <begin position="17"/>
        <end position="44"/>
    </location>
</feature>
<evidence type="ECO:0000313" key="5">
    <source>
        <dbReference type="EMBL" id="KZF25193.1"/>
    </source>
</evidence>
<evidence type="ECO:0000259" key="2">
    <source>
        <dbReference type="Pfam" id="PF09818"/>
    </source>
</evidence>
<dbReference type="InterPro" id="IPR049069">
    <property type="entry name" value="MRB1590-like_C"/>
</dbReference>
<dbReference type="PANTHER" id="PTHR38149">
    <property type="entry name" value="ATPASE"/>
    <property type="match status" value="1"/>
</dbReference>
<sequence>MSGRGAARGRGAYYKALYGGRGRGRDGSNQHSVEPPQPRHAPGTLSDWNTLSQLLRNVDGQQYGQYKRLAGTYRHASPNFTLCVDHVQSDAYAPPSRVRAIMSLSDTGFPVDVFDNEIRQIALGDYVTRTAAEFIRSRHMDQAVPSGAGAGGWAGPKGGAFNINAPGQEVLPRTSCLVKMQKAQRPPPEGTIELRFTVALPARGRTILGHEAHRILAVNLPELIRQTLQWGKQSQQKLLQHVRSVEDQEDMRCQLVQKGLVTFIANGSILPRASGASSMPMRSSSVVPFQSPPDMEVELHRPNGGLIRGMGIQHGITVLSGGGFHGKSTLLEAIELGIYNHIPGDGREGVVTDPTAIKIRAEDGRSVSGVDISPFISGLPGKKNTSCFSSEDASGSTSMASNIQEALELGSKTLLIDEDSSATNLLVRDQRMQALVRNEPITPLVSKVRALYNQHGVSTLIVIGGCGDYLSVADVVLGLSSYKVENLTARAAEVAANYPANIPQHQKYGTISSRKVTLPSSIAIGRPPSSKGRSFIMLPSDAPAGPKNPAAEDPGIDIAALSQLVEPGQAALAAQVVRWAARRPDSTAVATSLFDTLDEMERLVRKGGLDALHSEGWMVGDMVWARRFELGAVIARIRGLTVH</sequence>
<feature type="domain" description="ATPase of the ABC class N-terminal" evidence="3">
    <location>
        <begin position="49"/>
        <end position="228"/>
    </location>
</feature>
<dbReference type="PANTHER" id="PTHR38149:SF1">
    <property type="entry name" value="ATPASE"/>
    <property type="match status" value="1"/>
</dbReference>
<dbReference type="AlphaFoldDB" id="A0A165IPI5"/>
<dbReference type="Pfam" id="PF09818">
    <property type="entry name" value="ABC_ATPase"/>
    <property type="match status" value="1"/>
</dbReference>
<dbReference type="EMBL" id="KV407455">
    <property type="protein sequence ID" value="KZF25193.1"/>
    <property type="molecule type" value="Genomic_DNA"/>
</dbReference>
<organism evidence="5 6">
    <name type="scientific">Xylona heveae (strain CBS 132557 / TC161)</name>
    <dbReference type="NCBI Taxonomy" id="1328760"/>
    <lineage>
        <taxon>Eukaryota</taxon>
        <taxon>Fungi</taxon>
        <taxon>Dikarya</taxon>
        <taxon>Ascomycota</taxon>
        <taxon>Pezizomycotina</taxon>
        <taxon>Xylonomycetes</taxon>
        <taxon>Xylonales</taxon>
        <taxon>Xylonaceae</taxon>
        <taxon>Xylona</taxon>
    </lineage>
</organism>
<gene>
    <name evidence="5" type="ORF">L228DRAFT_217562</name>
</gene>
<dbReference type="STRING" id="1328760.A0A165IPI5"/>
<reference evidence="5 6" key="1">
    <citation type="journal article" date="2016" name="Fungal Biol.">
        <title>The genome of Xylona heveae provides a window into fungal endophytism.</title>
        <authorList>
            <person name="Gazis R."/>
            <person name="Kuo A."/>
            <person name="Riley R."/>
            <person name="LaButti K."/>
            <person name="Lipzen A."/>
            <person name="Lin J."/>
            <person name="Amirebrahimi M."/>
            <person name="Hesse C.N."/>
            <person name="Spatafora J.W."/>
            <person name="Henrissat B."/>
            <person name="Hainaut M."/>
            <person name="Grigoriev I.V."/>
            <person name="Hibbett D.S."/>
        </authorList>
    </citation>
    <scope>NUCLEOTIDE SEQUENCE [LARGE SCALE GENOMIC DNA]</scope>
    <source>
        <strain evidence="5 6">TC161</strain>
    </source>
</reference>
<evidence type="ECO:0000259" key="3">
    <source>
        <dbReference type="Pfam" id="PF20446"/>
    </source>
</evidence>
<feature type="domain" description="ATPase of the ABC class C-terminal" evidence="2">
    <location>
        <begin position="235"/>
        <end position="506"/>
    </location>
</feature>
<dbReference type="InterPro" id="IPR046834">
    <property type="entry name" value="ABC_ATPase_C"/>
</dbReference>
<dbReference type="InParanoid" id="A0A165IPI5"/>
<name>A0A165IPI5_XYLHT</name>
<evidence type="ECO:0008006" key="7">
    <source>
        <dbReference type="Google" id="ProtNLM"/>
    </source>
</evidence>
<keyword evidence="6" id="KW-1185">Reference proteome</keyword>
<dbReference type="OMA" id="IRDRRMQ"/>
<dbReference type="InterPro" id="IPR019195">
    <property type="entry name" value="ABC_ATPase_put"/>
</dbReference>
<accession>A0A165IPI5</accession>
<dbReference type="Pfam" id="PF21117">
    <property type="entry name" value="MRB1590_C"/>
    <property type="match status" value="1"/>
</dbReference>